<keyword evidence="2" id="KW-0732">Signal</keyword>
<dbReference type="InterPro" id="IPR055915">
    <property type="entry name" value="DUF7492"/>
</dbReference>
<feature type="signal peptide" evidence="2">
    <location>
        <begin position="1"/>
        <end position="21"/>
    </location>
</feature>
<gene>
    <name evidence="4" type="ORF">EYC80_004035</name>
</gene>
<sequence>MKFTISIGIAVLAFLSKKTTAHTWADELRVIARNGTFTSTGYPRGYVPRVNKPPTTPIIGVLDDNVWELQNIIPDDAPICSPKQTPGAITNPAFQPLSAAPGDFVAIRYMENGHVTEPTQADTGNNGKGLGSGLVYVYGTVDSKASDKYNSIHKVWNKDGTGGDKRGKLLSIQYFDDMACYLAGNTNGDLFVDPPKNQMTLAMARAAAYKHDENDPLQGANIWCQTDFQIPAEAQANKDYSIYWVWDWPTMDKTTGEQNLNQSYTICADIAITGPVNDKPLAYVAPQDLNRAAQWSQMLNPFVVDPTATQKPFSLRVTTDLFASPTKNAFDGSSTAHVQPTTASSITQQKSTTIQDASTTQQAPNSTPSTAQQGFGFITVTVYVTQSSGVMGPTGSSQSTKTGVGAPSSVASLGGSFPSGVAPTSGFPLSIAPFMKRSVQIRGRNMN</sequence>
<organism evidence="4 5">
    <name type="scientific">Monilinia laxa</name>
    <name type="common">Brown rot fungus</name>
    <name type="synonym">Sclerotinia laxa</name>
    <dbReference type="NCBI Taxonomy" id="61186"/>
    <lineage>
        <taxon>Eukaryota</taxon>
        <taxon>Fungi</taxon>
        <taxon>Dikarya</taxon>
        <taxon>Ascomycota</taxon>
        <taxon>Pezizomycotina</taxon>
        <taxon>Leotiomycetes</taxon>
        <taxon>Helotiales</taxon>
        <taxon>Sclerotiniaceae</taxon>
        <taxon>Monilinia</taxon>
    </lineage>
</organism>
<dbReference type="Proteomes" id="UP000326757">
    <property type="component" value="Unassembled WGS sequence"/>
</dbReference>
<comment type="caution">
    <text evidence="4">The sequence shown here is derived from an EMBL/GenBank/DDBJ whole genome shotgun (WGS) entry which is preliminary data.</text>
</comment>
<name>A0A5N6KLU9_MONLA</name>
<accession>A0A5N6KLU9</accession>
<dbReference type="EMBL" id="VIGI01000001">
    <property type="protein sequence ID" value="KAB8304668.1"/>
    <property type="molecule type" value="Genomic_DNA"/>
</dbReference>
<evidence type="ECO:0000259" key="3">
    <source>
        <dbReference type="Pfam" id="PF24320"/>
    </source>
</evidence>
<dbReference type="AlphaFoldDB" id="A0A5N6KLU9"/>
<evidence type="ECO:0000256" key="2">
    <source>
        <dbReference type="SAM" id="SignalP"/>
    </source>
</evidence>
<keyword evidence="5" id="KW-1185">Reference proteome</keyword>
<protein>
    <recommendedName>
        <fullName evidence="3">DUF7492 domain-containing protein</fullName>
    </recommendedName>
</protein>
<feature type="region of interest" description="Disordered" evidence="1">
    <location>
        <begin position="329"/>
        <end position="372"/>
    </location>
</feature>
<proteinExistence type="predicted"/>
<evidence type="ECO:0000256" key="1">
    <source>
        <dbReference type="SAM" id="MobiDB-lite"/>
    </source>
</evidence>
<dbReference type="Pfam" id="PF24320">
    <property type="entry name" value="DUF7492"/>
    <property type="match status" value="1"/>
</dbReference>
<feature type="chain" id="PRO_5024987190" description="DUF7492 domain-containing protein" evidence="2">
    <location>
        <begin position="22"/>
        <end position="447"/>
    </location>
</feature>
<dbReference type="OrthoDB" id="64281at2759"/>
<feature type="domain" description="DUF7492" evidence="3">
    <location>
        <begin position="20"/>
        <end position="294"/>
    </location>
</feature>
<evidence type="ECO:0000313" key="5">
    <source>
        <dbReference type="Proteomes" id="UP000326757"/>
    </source>
</evidence>
<evidence type="ECO:0000313" key="4">
    <source>
        <dbReference type="EMBL" id="KAB8304668.1"/>
    </source>
</evidence>
<reference evidence="4 5" key="1">
    <citation type="submission" date="2019-06" db="EMBL/GenBank/DDBJ databases">
        <title>Genome Sequence of the Brown Rot Fungal Pathogen Monilinia laxa.</title>
        <authorList>
            <person name="De Miccolis Angelini R.M."/>
            <person name="Landi L."/>
            <person name="Abate D."/>
            <person name="Pollastro S."/>
            <person name="Romanazzi G."/>
            <person name="Faretra F."/>
        </authorList>
    </citation>
    <scope>NUCLEOTIDE SEQUENCE [LARGE SCALE GENOMIC DNA]</scope>
    <source>
        <strain evidence="4 5">Mlax316</strain>
    </source>
</reference>